<feature type="region of interest" description="Disordered" evidence="1">
    <location>
        <begin position="35"/>
        <end position="94"/>
    </location>
</feature>
<gene>
    <name evidence="2" type="ORF">PVAP13_9NG715314</name>
</gene>
<proteinExistence type="predicted"/>
<accession>A0A8T0MXA0</accession>
<comment type="caution">
    <text evidence="2">The sequence shown here is derived from an EMBL/GenBank/DDBJ whole genome shotgun (WGS) entry which is preliminary data.</text>
</comment>
<evidence type="ECO:0000256" key="1">
    <source>
        <dbReference type="SAM" id="MobiDB-lite"/>
    </source>
</evidence>
<sequence>MLFFFENTRYDGLTRAQDGYSRTRSLRNKTKARLCPAATTTSSAGPATNHRARASGSRQTRRSPQHIIVAGPHHSSTNRTAASRPNKLVNKSSAAGTHRIRITFISIQQSTAAVASRLLPVQRPTPNSSEAAVPACLSSSRPAHHFHRTTGSPNQATKRDRYPKRNTNAFIRRTVPGSFTPKPGESNQTERR</sequence>
<dbReference type="Proteomes" id="UP000823388">
    <property type="component" value="Chromosome 9N"/>
</dbReference>
<evidence type="ECO:0000313" key="2">
    <source>
        <dbReference type="EMBL" id="KAG2541627.1"/>
    </source>
</evidence>
<dbReference type="EMBL" id="CM029054">
    <property type="protein sequence ID" value="KAG2541627.1"/>
    <property type="molecule type" value="Genomic_DNA"/>
</dbReference>
<organism evidence="2 3">
    <name type="scientific">Panicum virgatum</name>
    <name type="common">Blackwell switchgrass</name>
    <dbReference type="NCBI Taxonomy" id="38727"/>
    <lineage>
        <taxon>Eukaryota</taxon>
        <taxon>Viridiplantae</taxon>
        <taxon>Streptophyta</taxon>
        <taxon>Embryophyta</taxon>
        <taxon>Tracheophyta</taxon>
        <taxon>Spermatophyta</taxon>
        <taxon>Magnoliopsida</taxon>
        <taxon>Liliopsida</taxon>
        <taxon>Poales</taxon>
        <taxon>Poaceae</taxon>
        <taxon>PACMAD clade</taxon>
        <taxon>Panicoideae</taxon>
        <taxon>Panicodae</taxon>
        <taxon>Paniceae</taxon>
        <taxon>Panicinae</taxon>
        <taxon>Panicum</taxon>
        <taxon>Panicum sect. Hiantes</taxon>
    </lineage>
</organism>
<evidence type="ECO:0000313" key="3">
    <source>
        <dbReference type="Proteomes" id="UP000823388"/>
    </source>
</evidence>
<protein>
    <submittedName>
        <fullName evidence="2">Uncharacterized protein</fullName>
    </submittedName>
</protein>
<dbReference type="AlphaFoldDB" id="A0A8T0MXA0"/>
<feature type="region of interest" description="Disordered" evidence="1">
    <location>
        <begin position="123"/>
        <end position="192"/>
    </location>
</feature>
<feature type="compositionally biased region" description="Polar residues" evidence="1">
    <location>
        <begin position="74"/>
        <end position="94"/>
    </location>
</feature>
<name>A0A8T0MXA0_PANVG</name>
<feature type="compositionally biased region" description="Low complexity" evidence="1">
    <location>
        <begin position="36"/>
        <end position="48"/>
    </location>
</feature>
<keyword evidence="3" id="KW-1185">Reference proteome</keyword>
<reference evidence="2" key="1">
    <citation type="submission" date="2020-05" db="EMBL/GenBank/DDBJ databases">
        <title>WGS assembly of Panicum virgatum.</title>
        <authorList>
            <person name="Lovell J.T."/>
            <person name="Jenkins J."/>
            <person name="Shu S."/>
            <person name="Juenger T.E."/>
            <person name="Schmutz J."/>
        </authorList>
    </citation>
    <scope>NUCLEOTIDE SEQUENCE</scope>
    <source>
        <strain evidence="2">AP13</strain>
    </source>
</reference>